<dbReference type="EMBL" id="JAADJZ010000013">
    <property type="protein sequence ID" value="KAF2870691.1"/>
    <property type="molecule type" value="Genomic_DNA"/>
</dbReference>
<comment type="caution">
    <text evidence="2">The sequence shown here is derived from an EMBL/GenBank/DDBJ whole genome shotgun (WGS) entry which is preliminary data.</text>
</comment>
<evidence type="ECO:0000313" key="3">
    <source>
        <dbReference type="Proteomes" id="UP000481861"/>
    </source>
</evidence>
<feature type="non-terminal residue" evidence="2">
    <location>
        <position position="307"/>
    </location>
</feature>
<dbReference type="Pfam" id="PF06985">
    <property type="entry name" value="HET"/>
    <property type="match status" value="1"/>
</dbReference>
<proteinExistence type="predicted"/>
<evidence type="ECO:0000259" key="1">
    <source>
        <dbReference type="Pfam" id="PF06985"/>
    </source>
</evidence>
<dbReference type="PANTHER" id="PTHR24148:SF73">
    <property type="entry name" value="HET DOMAIN PROTEIN (AFU_ORTHOLOGUE AFUA_8G01020)"/>
    <property type="match status" value="1"/>
</dbReference>
<dbReference type="PANTHER" id="PTHR24148">
    <property type="entry name" value="ANKYRIN REPEAT DOMAIN-CONTAINING PROTEIN 39 HOMOLOG-RELATED"/>
    <property type="match status" value="1"/>
</dbReference>
<sequence>MENYLLYWENAEEPEDDGSPFFKHQPLDHEKPSFRLIKFLPDVSQLNGPVRCEIYHDTVDSDYTCLSYVWGPPLPDDKMAQIYINNKPFLIRPNLWEFLKVARRKFAHRPIWIDALCIDQSNTKERNHQVRQMGTIYSQAKGVIAWLGNTASIAAFVAYMHYIEEGNETSSNEPRRSRPYFWEDTHKMKARQDFVTNQYWKRGWIIQEMLLAKDVTVLVREEEMGLASLIRTIVRTRWSLSLINSPWYKLQELGKVLKIDDPKSTQKGSLIDLLATFGGQECAIRKDRIYSLLSLCKEGPNIDVDYD</sequence>
<feature type="domain" description="Heterokaryon incompatibility" evidence="1">
    <location>
        <begin position="63"/>
        <end position="208"/>
    </location>
</feature>
<gene>
    <name evidence="2" type="ORF">BDV95DRAFT_495546</name>
</gene>
<accession>A0A7C8I8B4</accession>
<dbReference type="InterPro" id="IPR052895">
    <property type="entry name" value="HetReg/Transcr_Mod"/>
</dbReference>
<protein>
    <submittedName>
        <fullName evidence="2">Heterokaryon incompatibility protein-domain-containing protein</fullName>
    </submittedName>
</protein>
<dbReference type="OrthoDB" id="194358at2759"/>
<evidence type="ECO:0000313" key="2">
    <source>
        <dbReference type="EMBL" id="KAF2870691.1"/>
    </source>
</evidence>
<reference evidence="2 3" key="1">
    <citation type="submission" date="2020-01" db="EMBL/GenBank/DDBJ databases">
        <authorList>
            <consortium name="DOE Joint Genome Institute"/>
            <person name="Haridas S."/>
            <person name="Albert R."/>
            <person name="Binder M."/>
            <person name="Bloem J."/>
            <person name="Labutti K."/>
            <person name="Salamov A."/>
            <person name="Andreopoulos B."/>
            <person name="Baker S.E."/>
            <person name="Barry K."/>
            <person name="Bills G."/>
            <person name="Bluhm B.H."/>
            <person name="Cannon C."/>
            <person name="Castanera R."/>
            <person name="Culley D.E."/>
            <person name="Daum C."/>
            <person name="Ezra D."/>
            <person name="Gonzalez J.B."/>
            <person name="Henrissat B."/>
            <person name="Kuo A."/>
            <person name="Liang C."/>
            <person name="Lipzen A."/>
            <person name="Lutzoni F."/>
            <person name="Magnuson J."/>
            <person name="Mondo S."/>
            <person name="Nolan M."/>
            <person name="Ohm R."/>
            <person name="Pangilinan J."/>
            <person name="Park H.-J.H."/>
            <person name="Ramirez L."/>
            <person name="Alfaro M."/>
            <person name="Sun H."/>
            <person name="Tritt A."/>
            <person name="Yoshinaga Y."/>
            <person name="Zwiers L.-H.L."/>
            <person name="Turgeon B.G."/>
            <person name="Goodwin S.B."/>
            <person name="Spatafora J.W."/>
            <person name="Crous P.W."/>
            <person name="Grigoriev I.V."/>
        </authorList>
    </citation>
    <scope>NUCLEOTIDE SEQUENCE [LARGE SCALE GENOMIC DNA]</scope>
    <source>
        <strain evidence="2 3">CBS 611.86</strain>
    </source>
</reference>
<dbReference type="InterPro" id="IPR010730">
    <property type="entry name" value="HET"/>
</dbReference>
<keyword evidence="3" id="KW-1185">Reference proteome</keyword>
<dbReference type="AlphaFoldDB" id="A0A7C8I8B4"/>
<name>A0A7C8I8B4_9PLEO</name>
<dbReference type="Proteomes" id="UP000481861">
    <property type="component" value="Unassembled WGS sequence"/>
</dbReference>
<organism evidence="2 3">
    <name type="scientific">Massariosphaeria phaeospora</name>
    <dbReference type="NCBI Taxonomy" id="100035"/>
    <lineage>
        <taxon>Eukaryota</taxon>
        <taxon>Fungi</taxon>
        <taxon>Dikarya</taxon>
        <taxon>Ascomycota</taxon>
        <taxon>Pezizomycotina</taxon>
        <taxon>Dothideomycetes</taxon>
        <taxon>Pleosporomycetidae</taxon>
        <taxon>Pleosporales</taxon>
        <taxon>Pleosporales incertae sedis</taxon>
        <taxon>Massariosphaeria</taxon>
    </lineage>
</organism>